<keyword evidence="10" id="KW-1185">Reference proteome</keyword>
<feature type="region of interest" description="Disordered" evidence="6">
    <location>
        <begin position="276"/>
        <end position="305"/>
    </location>
</feature>
<sequence length="432" mass="44032">MADGSTAGGAKAGGTGTGGTGTGGPGAGGSDPAGSGGPRFQVLGPARAVRPDGTRAPVTGARLRALLTALVAAGGRTVPVGRLAGQVWTGEPPADRPAALQALVGRLRRALGRDAVVSAPGGYRLDVRPEDIDLFRFERLAADGTAALRAGDPAAAARLLDQALDLWRGPALADLPGRDGDPLTVRAEHRRTEARRDRLAADVALGRAEAALTGLAELTAEQPLDEPLAALRIRALRAAGRPAEALAAYEDVRARLATRLGTDPGADLRALHAELLTGDAPGPGDAPASGTPAHGPLRSDGPGAGNLGARLTSFVGRADELAALARQVRERRLVTLTGPGGVGKTRLALEAAAAARAEGDTRPDGTWVAELAPVRDEAGVPEAVLHALGVRETPRWGADSPSRDPLARRRSPEAVRGPARNVSRDIGRAGRV</sequence>
<dbReference type="GO" id="GO:0000160">
    <property type="term" value="P:phosphorelay signal transduction system"/>
    <property type="evidence" value="ECO:0007669"/>
    <property type="project" value="UniProtKB-KW"/>
</dbReference>
<dbReference type="InterPro" id="IPR011990">
    <property type="entry name" value="TPR-like_helical_dom_sf"/>
</dbReference>
<dbReference type="Gene3D" id="1.25.40.10">
    <property type="entry name" value="Tetratricopeptide repeat domain"/>
    <property type="match status" value="1"/>
</dbReference>
<reference evidence="9 10" key="1">
    <citation type="submission" date="2018-12" db="EMBL/GenBank/DDBJ databases">
        <title>Complete genome sequence of Streptomyces ficellus NRRL8067, the producer of ficellomycin, feldamycin and nojirimycin.</title>
        <authorList>
            <person name="Zhang H."/>
            <person name="Yue R."/>
            <person name="Liu Y."/>
            <person name="Li M."/>
            <person name="Mu H."/>
            <person name="Zhang J."/>
        </authorList>
    </citation>
    <scope>NUCLEOTIDE SEQUENCE [LARGE SCALE GENOMIC DNA]</scope>
    <source>
        <strain evidence="9 10">NRRL 8067</strain>
    </source>
</reference>
<evidence type="ECO:0000256" key="2">
    <source>
        <dbReference type="ARBA" id="ARBA00023012"/>
    </source>
</evidence>
<dbReference type="Gene3D" id="1.10.10.10">
    <property type="entry name" value="Winged helix-like DNA-binding domain superfamily/Winged helix DNA-binding domain"/>
    <property type="match status" value="1"/>
</dbReference>
<dbReference type="OrthoDB" id="499349at2"/>
<dbReference type="Proteomes" id="UP000422572">
    <property type="component" value="Chromosome"/>
</dbReference>
<feature type="domain" description="Bacterial transcriptional activator" evidence="8">
    <location>
        <begin position="132"/>
        <end position="276"/>
    </location>
</feature>
<keyword evidence="4" id="KW-0238">DNA-binding</keyword>
<dbReference type="InterPro" id="IPR036388">
    <property type="entry name" value="WH-like_DNA-bd_sf"/>
</dbReference>
<evidence type="ECO:0000256" key="4">
    <source>
        <dbReference type="ARBA" id="ARBA00023125"/>
    </source>
</evidence>
<dbReference type="RefSeq" id="WP_156695931.1">
    <property type="nucleotide sequence ID" value="NZ_CP034279.1"/>
</dbReference>
<dbReference type="PANTHER" id="PTHR35807">
    <property type="entry name" value="TRANSCRIPTIONAL REGULATOR REDD-RELATED"/>
    <property type="match status" value="1"/>
</dbReference>
<gene>
    <name evidence="9" type="ORF">EIZ62_31000</name>
</gene>
<accession>A0A6I6FDW5</accession>
<feature type="domain" description="OmpR/PhoB-type" evidence="7">
    <location>
        <begin position="53"/>
        <end position="125"/>
    </location>
</feature>
<dbReference type="CDD" id="cd15831">
    <property type="entry name" value="BTAD"/>
    <property type="match status" value="1"/>
</dbReference>
<comment type="similarity">
    <text evidence="1">Belongs to the AfsR/DnrI/RedD regulatory family.</text>
</comment>
<feature type="region of interest" description="Disordered" evidence="6">
    <location>
        <begin position="1"/>
        <end position="55"/>
    </location>
</feature>
<dbReference type="Pfam" id="PF03704">
    <property type="entry name" value="BTAD"/>
    <property type="match status" value="1"/>
</dbReference>
<dbReference type="SUPFAM" id="SSF48452">
    <property type="entry name" value="TPR-like"/>
    <property type="match status" value="1"/>
</dbReference>
<dbReference type="InterPro" id="IPR016032">
    <property type="entry name" value="Sig_transdc_resp-reg_C-effctor"/>
</dbReference>
<feature type="compositionally biased region" description="Basic and acidic residues" evidence="6">
    <location>
        <begin position="422"/>
        <end position="432"/>
    </location>
</feature>
<evidence type="ECO:0000259" key="8">
    <source>
        <dbReference type="SMART" id="SM01043"/>
    </source>
</evidence>
<evidence type="ECO:0000256" key="5">
    <source>
        <dbReference type="ARBA" id="ARBA00023163"/>
    </source>
</evidence>
<evidence type="ECO:0000256" key="3">
    <source>
        <dbReference type="ARBA" id="ARBA00023015"/>
    </source>
</evidence>
<name>A0A6I6FDW5_9ACTN</name>
<feature type="region of interest" description="Disordered" evidence="6">
    <location>
        <begin position="393"/>
        <end position="432"/>
    </location>
</feature>
<dbReference type="InterPro" id="IPR027417">
    <property type="entry name" value="P-loop_NTPase"/>
</dbReference>
<evidence type="ECO:0000259" key="7">
    <source>
        <dbReference type="SMART" id="SM00862"/>
    </source>
</evidence>
<evidence type="ECO:0000256" key="1">
    <source>
        <dbReference type="ARBA" id="ARBA00005820"/>
    </source>
</evidence>
<dbReference type="SMART" id="SM01043">
    <property type="entry name" value="BTAD"/>
    <property type="match status" value="1"/>
</dbReference>
<dbReference type="Gene3D" id="3.40.50.300">
    <property type="entry name" value="P-loop containing nucleotide triphosphate hydrolases"/>
    <property type="match status" value="1"/>
</dbReference>
<dbReference type="InterPro" id="IPR001867">
    <property type="entry name" value="OmpR/PhoB-type_DNA-bd"/>
</dbReference>
<dbReference type="SUPFAM" id="SSF52540">
    <property type="entry name" value="P-loop containing nucleoside triphosphate hydrolases"/>
    <property type="match status" value="1"/>
</dbReference>
<keyword evidence="3" id="KW-0805">Transcription regulation</keyword>
<dbReference type="GO" id="GO:0003677">
    <property type="term" value="F:DNA binding"/>
    <property type="evidence" value="ECO:0007669"/>
    <property type="project" value="UniProtKB-KW"/>
</dbReference>
<proteinExistence type="inferred from homology"/>
<keyword evidence="5" id="KW-0804">Transcription</keyword>
<dbReference type="KEGG" id="sfic:EIZ62_31000"/>
<dbReference type="InterPro" id="IPR005158">
    <property type="entry name" value="BTAD"/>
</dbReference>
<keyword evidence="2" id="KW-0902">Two-component regulatory system</keyword>
<evidence type="ECO:0000313" key="9">
    <source>
        <dbReference type="EMBL" id="QGV82193.1"/>
    </source>
</evidence>
<dbReference type="AlphaFoldDB" id="A0A6I6FDW5"/>
<dbReference type="PANTHER" id="PTHR35807:SF1">
    <property type="entry name" value="TRANSCRIPTIONAL REGULATOR REDD"/>
    <property type="match status" value="1"/>
</dbReference>
<feature type="compositionally biased region" description="Gly residues" evidence="6">
    <location>
        <begin position="1"/>
        <end position="37"/>
    </location>
</feature>
<organism evidence="9 10">
    <name type="scientific">Streptomyces ficellus</name>
    <dbReference type="NCBI Taxonomy" id="1977088"/>
    <lineage>
        <taxon>Bacteria</taxon>
        <taxon>Bacillati</taxon>
        <taxon>Actinomycetota</taxon>
        <taxon>Actinomycetes</taxon>
        <taxon>Kitasatosporales</taxon>
        <taxon>Streptomycetaceae</taxon>
        <taxon>Streptomyces</taxon>
    </lineage>
</organism>
<evidence type="ECO:0000313" key="10">
    <source>
        <dbReference type="Proteomes" id="UP000422572"/>
    </source>
</evidence>
<dbReference type="SUPFAM" id="SSF46894">
    <property type="entry name" value="C-terminal effector domain of the bipartite response regulators"/>
    <property type="match status" value="1"/>
</dbReference>
<dbReference type="InterPro" id="IPR051677">
    <property type="entry name" value="AfsR-DnrI-RedD_regulator"/>
</dbReference>
<dbReference type="GO" id="GO:0006355">
    <property type="term" value="P:regulation of DNA-templated transcription"/>
    <property type="evidence" value="ECO:0007669"/>
    <property type="project" value="InterPro"/>
</dbReference>
<feature type="compositionally biased region" description="Basic and acidic residues" evidence="6">
    <location>
        <begin position="401"/>
        <end position="413"/>
    </location>
</feature>
<evidence type="ECO:0000256" key="6">
    <source>
        <dbReference type="SAM" id="MobiDB-lite"/>
    </source>
</evidence>
<protein>
    <submittedName>
        <fullName evidence="9">Helix-turn-helix domain-containing protein</fullName>
    </submittedName>
</protein>
<dbReference type="SMART" id="SM00862">
    <property type="entry name" value="Trans_reg_C"/>
    <property type="match status" value="1"/>
</dbReference>
<dbReference type="EMBL" id="CP034279">
    <property type="protein sequence ID" value="QGV82193.1"/>
    <property type="molecule type" value="Genomic_DNA"/>
</dbReference>